<feature type="transmembrane region" description="Helical" evidence="16">
    <location>
        <begin position="7"/>
        <end position="31"/>
    </location>
</feature>
<comment type="subcellular location">
    <subcellularLocation>
        <location evidence="1">Membrane</location>
        <topology evidence="1">Multi-pass membrane protein</topology>
    </subcellularLocation>
</comment>
<organism evidence="17 18">
    <name type="scientific">candidate division TA06 bacterium</name>
    <dbReference type="NCBI Taxonomy" id="2250710"/>
    <lineage>
        <taxon>Bacteria</taxon>
        <taxon>Bacteria division TA06</taxon>
    </lineage>
</organism>
<evidence type="ECO:0000313" key="17">
    <source>
        <dbReference type="EMBL" id="RKX68698.1"/>
    </source>
</evidence>
<comment type="caution">
    <text evidence="17">The sequence shown here is derived from an EMBL/GenBank/DDBJ whole genome shotgun (WGS) entry which is preliminary data.</text>
</comment>
<feature type="transmembrane region" description="Helical" evidence="16">
    <location>
        <begin position="184"/>
        <end position="203"/>
    </location>
</feature>
<dbReference type="GO" id="GO:0008360">
    <property type="term" value="P:regulation of cell shape"/>
    <property type="evidence" value="ECO:0007669"/>
    <property type="project" value="UniProtKB-KW"/>
</dbReference>
<keyword evidence="3" id="KW-0808">Transferase</keyword>
<feature type="transmembrane region" description="Helical" evidence="16">
    <location>
        <begin position="43"/>
        <end position="61"/>
    </location>
</feature>
<evidence type="ECO:0000256" key="4">
    <source>
        <dbReference type="ARBA" id="ARBA00022692"/>
    </source>
</evidence>
<evidence type="ECO:0000313" key="18">
    <source>
        <dbReference type="Proteomes" id="UP000271125"/>
    </source>
</evidence>
<evidence type="ECO:0000256" key="6">
    <source>
        <dbReference type="ARBA" id="ARBA00022984"/>
    </source>
</evidence>
<keyword evidence="7 16" id="KW-1133">Transmembrane helix</keyword>
<feature type="transmembrane region" description="Helical" evidence="16">
    <location>
        <begin position="295"/>
        <end position="320"/>
    </location>
</feature>
<reference evidence="17 18" key="1">
    <citation type="submission" date="2018-06" db="EMBL/GenBank/DDBJ databases">
        <title>Extensive metabolic versatility and redundancy in microbially diverse, dynamic hydrothermal sediments.</title>
        <authorList>
            <person name="Dombrowski N."/>
            <person name="Teske A."/>
            <person name="Baker B.J."/>
        </authorList>
    </citation>
    <scope>NUCLEOTIDE SEQUENCE [LARGE SCALE GENOMIC DNA]</scope>
    <source>
        <strain evidence="17">B10_G13</strain>
    </source>
</reference>
<dbReference type="GO" id="GO:0009252">
    <property type="term" value="P:peptidoglycan biosynthetic process"/>
    <property type="evidence" value="ECO:0007669"/>
    <property type="project" value="UniProtKB-KW"/>
</dbReference>
<dbReference type="EMBL" id="QNBD01000248">
    <property type="protein sequence ID" value="RKX68698.1"/>
    <property type="molecule type" value="Genomic_DNA"/>
</dbReference>
<evidence type="ECO:0000256" key="12">
    <source>
        <dbReference type="ARBA" id="ARBA00041185"/>
    </source>
</evidence>
<evidence type="ECO:0000256" key="13">
    <source>
        <dbReference type="ARBA" id="ARBA00041418"/>
    </source>
</evidence>
<feature type="transmembrane region" description="Helical" evidence="16">
    <location>
        <begin position="111"/>
        <end position="126"/>
    </location>
</feature>
<dbReference type="PANTHER" id="PTHR30474:SF2">
    <property type="entry name" value="PEPTIDOGLYCAN GLYCOSYLTRANSFERASE FTSW-RELATED"/>
    <property type="match status" value="1"/>
</dbReference>
<dbReference type="GO" id="GO:0032153">
    <property type="term" value="C:cell division site"/>
    <property type="evidence" value="ECO:0007669"/>
    <property type="project" value="TreeGrafter"/>
</dbReference>
<evidence type="ECO:0000256" key="5">
    <source>
        <dbReference type="ARBA" id="ARBA00022960"/>
    </source>
</evidence>
<comment type="catalytic activity">
    <reaction evidence="15">
        <text>[GlcNAc-(1-&gt;4)-Mur2Ac(oyl-L-Ala-gamma-D-Glu-L-Lys-D-Ala-D-Ala)](n)-di-trans,octa-cis-undecaprenyl diphosphate + beta-D-GlcNAc-(1-&gt;4)-Mur2Ac(oyl-L-Ala-gamma-D-Glu-L-Lys-D-Ala-D-Ala)-di-trans,octa-cis-undecaprenyl diphosphate = [GlcNAc-(1-&gt;4)-Mur2Ac(oyl-L-Ala-gamma-D-Glu-L-Lys-D-Ala-D-Ala)](n+1)-di-trans,octa-cis-undecaprenyl diphosphate + di-trans,octa-cis-undecaprenyl diphosphate + H(+)</text>
        <dbReference type="Rhea" id="RHEA:23708"/>
        <dbReference type="Rhea" id="RHEA-COMP:9602"/>
        <dbReference type="Rhea" id="RHEA-COMP:9603"/>
        <dbReference type="ChEBI" id="CHEBI:15378"/>
        <dbReference type="ChEBI" id="CHEBI:58405"/>
        <dbReference type="ChEBI" id="CHEBI:60033"/>
        <dbReference type="ChEBI" id="CHEBI:78435"/>
        <dbReference type="EC" id="2.4.99.28"/>
    </reaction>
</comment>
<evidence type="ECO:0000256" key="15">
    <source>
        <dbReference type="ARBA" id="ARBA00049902"/>
    </source>
</evidence>
<evidence type="ECO:0000256" key="11">
    <source>
        <dbReference type="ARBA" id="ARBA00038053"/>
    </source>
</evidence>
<keyword evidence="4 16" id="KW-0812">Transmembrane</keyword>
<sequence>MKVDMVLLYDIIIILFIGLLMVLSSLGGFIMFSDNFIDGSIMFIKQIVIAIIGLLIMIGLSKVDYSYFKKYSKIFYIISVLLLILVLIVGKGKGVRRWLILGPMSFQPSELAKYSLVIFLAAIYDSKKDMIDKLQVRLLYFYLPIAITIGLIILEPNFGTTFVIGFISITILFIMGFDVRELGIIVLLTMIVLSIGIMMKPYARMRIMGFFNSKGTNIPTAQSQYSLFAIGSGKLFGLGLGNGMTKLFFLPRAYTDFIFSVIGEELGFIGSIVLVVAYLVMIIRGMKIARRATDYFCCYASYGIVIIISYYIIFNILVALKLFPITGLPLPLVSVGGSSLIITLIAMGILLSISRNNNGVNLNENSFDSIRRNRRSYISWNPLGK</sequence>
<keyword evidence="2" id="KW-0328">Glycosyltransferase</keyword>
<dbReference type="PANTHER" id="PTHR30474">
    <property type="entry name" value="CELL CYCLE PROTEIN"/>
    <property type="match status" value="1"/>
</dbReference>
<proteinExistence type="inferred from homology"/>
<feature type="transmembrane region" description="Helical" evidence="16">
    <location>
        <begin position="160"/>
        <end position="177"/>
    </location>
</feature>
<feature type="transmembrane region" description="Helical" evidence="16">
    <location>
        <begin position="257"/>
        <end position="283"/>
    </location>
</feature>
<dbReference type="GO" id="GO:0008955">
    <property type="term" value="F:peptidoglycan glycosyltransferase activity"/>
    <property type="evidence" value="ECO:0007669"/>
    <property type="project" value="UniProtKB-EC"/>
</dbReference>
<evidence type="ECO:0000256" key="14">
    <source>
        <dbReference type="ARBA" id="ARBA00044770"/>
    </source>
</evidence>
<evidence type="ECO:0000256" key="2">
    <source>
        <dbReference type="ARBA" id="ARBA00022676"/>
    </source>
</evidence>
<dbReference type="GO" id="GO:0051301">
    <property type="term" value="P:cell division"/>
    <property type="evidence" value="ECO:0007669"/>
    <property type="project" value="InterPro"/>
</dbReference>
<protein>
    <recommendedName>
        <fullName evidence="12">Probable peptidoglycan glycosyltransferase FtsW</fullName>
        <ecNumber evidence="14">2.4.99.28</ecNumber>
    </recommendedName>
    <alternativeName>
        <fullName evidence="13">Cell division protein FtsW</fullName>
    </alternativeName>
    <alternativeName>
        <fullName evidence="10">Cell wall polymerase</fullName>
    </alternativeName>
    <alternativeName>
        <fullName evidence="9">Peptidoglycan polymerase</fullName>
    </alternativeName>
</protein>
<feature type="transmembrane region" description="Helical" evidence="16">
    <location>
        <begin position="332"/>
        <end position="353"/>
    </location>
</feature>
<dbReference type="GO" id="GO:0015648">
    <property type="term" value="F:lipid-linked peptidoglycan transporter activity"/>
    <property type="evidence" value="ECO:0007669"/>
    <property type="project" value="TreeGrafter"/>
</dbReference>
<dbReference type="AlphaFoldDB" id="A0A660SD22"/>
<keyword evidence="6" id="KW-0573">Peptidoglycan synthesis</keyword>
<evidence type="ECO:0000256" key="16">
    <source>
        <dbReference type="SAM" id="Phobius"/>
    </source>
</evidence>
<evidence type="ECO:0000256" key="7">
    <source>
        <dbReference type="ARBA" id="ARBA00022989"/>
    </source>
</evidence>
<gene>
    <name evidence="17" type="ORF">DRP43_05230</name>
</gene>
<dbReference type="Proteomes" id="UP000271125">
    <property type="component" value="Unassembled WGS sequence"/>
</dbReference>
<feature type="transmembrane region" description="Helical" evidence="16">
    <location>
        <begin position="138"/>
        <end position="154"/>
    </location>
</feature>
<dbReference type="Pfam" id="PF01098">
    <property type="entry name" value="FTSW_RODA_SPOVE"/>
    <property type="match status" value="1"/>
</dbReference>
<accession>A0A660SD22</accession>
<dbReference type="GO" id="GO:0005886">
    <property type="term" value="C:plasma membrane"/>
    <property type="evidence" value="ECO:0007669"/>
    <property type="project" value="TreeGrafter"/>
</dbReference>
<evidence type="ECO:0000256" key="9">
    <source>
        <dbReference type="ARBA" id="ARBA00032370"/>
    </source>
</evidence>
<comment type="similarity">
    <text evidence="11">Belongs to the SEDS family. FtsW subfamily.</text>
</comment>
<name>A0A660SD22_UNCT6</name>
<evidence type="ECO:0000256" key="3">
    <source>
        <dbReference type="ARBA" id="ARBA00022679"/>
    </source>
</evidence>
<dbReference type="EC" id="2.4.99.28" evidence="14"/>
<evidence type="ECO:0000256" key="10">
    <source>
        <dbReference type="ARBA" id="ARBA00033270"/>
    </source>
</evidence>
<keyword evidence="5" id="KW-0133">Cell shape</keyword>
<evidence type="ECO:0000256" key="8">
    <source>
        <dbReference type="ARBA" id="ARBA00023136"/>
    </source>
</evidence>
<keyword evidence="8 16" id="KW-0472">Membrane</keyword>
<dbReference type="InterPro" id="IPR001182">
    <property type="entry name" value="FtsW/RodA"/>
</dbReference>
<feature type="transmembrane region" description="Helical" evidence="16">
    <location>
        <begin position="73"/>
        <end position="91"/>
    </location>
</feature>
<evidence type="ECO:0000256" key="1">
    <source>
        <dbReference type="ARBA" id="ARBA00004141"/>
    </source>
</evidence>